<evidence type="ECO:0000256" key="5">
    <source>
        <dbReference type="ARBA" id="ARBA00047720"/>
    </source>
</evidence>
<keyword evidence="4 6" id="KW-0464">Manganese</keyword>
<dbReference type="GO" id="GO:0006146">
    <property type="term" value="P:adenine catabolic process"/>
    <property type="evidence" value="ECO:0007669"/>
    <property type="project" value="InterPro"/>
</dbReference>
<evidence type="ECO:0000259" key="7">
    <source>
        <dbReference type="Pfam" id="PF01979"/>
    </source>
</evidence>
<feature type="domain" description="Amidohydrolase-related" evidence="7">
    <location>
        <begin position="77"/>
        <end position="364"/>
    </location>
</feature>
<dbReference type="SUPFAM" id="SSF51556">
    <property type="entry name" value="Metallo-dependent hydrolases"/>
    <property type="match status" value="1"/>
</dbReference>
<reference evidence="9" key="1">
    <citation type="submission" date="2019-11" db="EMBL/GenBank/DDBJ databases">
        <authorList>
            <person name="Li J."/>
        </authorList>
    </citation>
    <scope>NUCLEOTIDE SEQUENCE</scope>
    <source>
        <strain evidence="9">B6B</strain>
    </source>
</reference>
<dbReference type="HAMAP" id="MF_01518">
    <property type="entry name" value="Adenine_deamin"/>
    <property type="match status" value="1"/>
</dbReference>
<dbReference type="InterPro" id="IPR011059">
    <property type="entry name" value="Metal-dep_hydrolase_composite"/>
</dbReference>
<protein>
    <recommendedName>
        <fullName evidence="2 6">Adenine deaminase</fullName>
        <shortName evidence="6">Adenase</shortName>
        <shortName evidence="6">Adenine aminase</shortName>
        <ecNumber evidence="2 6">3.5.4.2</ecNumber>
    </recommendedName>
</protein>
<dbReference type="InterPro" id="IPR006680">
    <property type="entry name" value="Amidohydro-rel"/>
</dbReference>
<dbReference type="InterPro" id="IPR026912">
    <property type="entry name" value="Adenine_deam_C"/>
</dbReference>
<dbReference type="Gene3D" id="3.20.20.140">
    <property type="entry name" value="Metal-dependent hydrolases"/>
    <property type="match status" value="1"/>
</dbReference>
<keyword evidence="10" id="KW-1185">Reference proteome</keyword>
<dbReference type="RefSeq" id="WP_153737839.1">
    <property type="nucleotide sequence ID" value="NZ_WJNG01000015.1"/>
</dbReference>
<evidence type="ECO:0000256" key="2">
    <source>
        <dbReference type="ARBA" id="ARBA00012782"/>
    </source>
</evidence>
<evidence type="ECO:0000313" key="10">
    <source>
        <dbReference type="Proteomes" id="UP000799092"/>
    </source>
</evidence>
<dbReference type="CDD" id="cd01295">
    <property type="entry name" value="AdeC"/>
    <property type="match status" value="1"/>
</dbReference>
<evidence type="ECO:0000256" key="1">
    <source>
        <dbReference type="ARBA" id="ARBA00006773"/>
    </source>
</evidence>
<dbReference type="InterPro" id="IPR006679">
    <property type="entry name" value="Adenine_deam"/>
</dbReference>
<dbReference type="SUPFAM" id="SSF51338">
    <property type="entry name" value="Composite domain of metallo-dependent hydrolases"/>
    <property type="match status" value="1"/>
</dbReference>
<dbReference type="OrthoDB" id="9775607at2"/>
<proteinExistence type="inferred from homology"/>
<comment type="similarity">
    <text evidence="1 6">Belongs to the metallo-dependent hydrolases superfamily. Adenine deaminase family.</text>
</comment>
<dbReference type="GO" id="GO:0000034">
    <property type="term" value="F:adenine deaminase activity"/>
    <property type="evidence" value="ECO:0007669"/>
    <property type="project" value="UniProtKB-UniRule"/>
</dbReference>
<sequence>MADSKRLYEVSRLLAKVALGETKADLVIKNGRLVNVISGEILNNYDVAVSNGRIAYVGNVDHTVGPETKIINANGRYITPGFLDGHMHVESSMLSVTEFAKAALAKGTTGIFMDPHEIANVIGVEGVRLMHEEGRQLPLKVFTTFPSCVPSAEDLEDAGAQLNVEDIKEGLTWENVVGLGEVMNFPGVIYGDEKMLGEIEETIKVDKTVTGHFPDGSDRMLQAYIASGVSSCHETITREQGLEKLRLGMHVMIREGSAWHDVKEVIKIVTEDHVHTGNILLVTDDVYPQTLVEKGHLNHVVRRAIEEGVDPVTAIQMATINVARYFRKEGDLGSISPGRCADILLIDDLKQVEPSMVITDGDVVVDNNKLVTEFPEFNYPDHVKNSMNLGRKLLVDDFLMKSKNAGSTTKVNTIKVIENSARTERIETELSVLGGLIQPNLEHDVLQLACIDRHHASGQISLGFVSGFKLNKGAVASTVAHDSHNLLVMGTNPQDMAVATNTLVQSGGGMTVVENGKVLAHVKMPIAGLMSDQPLEVVVEEVNALEKAWYQIGCPLNAPFMTFSLIALPVIPDSRISNRGIVDVTKFKLIGVEIDDVDK</sequence>
<evidence type="ECO:0000256" key="6">
    <source>
        <dbReference type="HAMAP-Rule" id="MF_01518"/>
    </source>
</evidence>
<name>A0A6A8DKC1_9BACI</name>
<dbReference type="PANTHER" id="PTHR11113:SF2">
    <property type="entry name" value="ADENINE DEAMINASE"/>
    <property type="match status" value="1"/>
</dbReference>
<comment type="caution">
    <text evidence="9">The sequence shown here is derived from an EMBL/GenBank/DDBJ whole genome shotgun (WGS) entry which is preliminary data.</text>
</comment>
<evidence type="ECO:0000256" key="3">
    <source>
        <dbReference type="ARBA" id="ARBA00022801"/>
    </source>
</evidence>
<gene>
    <name evidence="6 9" type="primary">ade</name>
    <name evidence="9" type="ORF">GH741_16380</name>
</gene>
<comment type="cofactor">
    <cofactor evidence="6">
        <name>Mn(2+)</name>
        <dbReference type="ChEBI" id="CHEBI:29035"/>
    </cofactor>
</comment>
<keyword evidence="3 6" id="KW-0378">Hydrolase</keyword>
<accession>A0A6A8DKC1</accession>
<dbReference type="Gene3D" id="2.30.40.10">
    <property type="entry name" value="Urease, subunit C, domain 1"/>
    <property type="match status" value="1"/>
</dbReference>
<evidence type="ECO:0000313" key="9">
    <source>
        <dbReference type="EMBL" id="MRH44221.1"/>
    </source>
</evidence>
<dbReference type="Proteomes" id="UP000799092">
    <property type="component" value="Unassembled WGS sequence"/>
</dbReference>
<evidence type="ECO:0000256" key="4">
    <source>
        <dbReference type="ARBA" id="ARBA00023211"/>
    </source>
</evidence>
<evidence type="ECO:0000259" key="8">
    <source>
        <dbReference type="Pfam" id="PF13382"/>
    </source>
</evidence>
<dbReference type="AlphaFoldDB" id="A0A6A8DKC1"/>
<dbReference type="PANTHER" id="PTHR11113">
    <property type="entry name" value="N-ACETYLGLUCOSAMINE-6-PHOSPHATE DEACETYLASE"/>
    <property type="match status" value="1"/>
</dbReference>
<dbReference type="EC" id="3.5.4.2" evidence="2 6"/>
<feature type="domain" description="Adenine deaminase C-terminal" evidence="8">
    <location>
        <begin position="422"/>
        <end position="588"/>
    </location>
</feature>
<organism evidence="9 10">
    <name type="scientific">Aquibacillus halophilus</name>
    <dbReference type="NCBI Taxonomy" id="930132"/>
    <lineage>
        <taxon>Bacteria</taxon>
        <taxon>Bacillati</taxon>
        <taxon>Bacillota</taxon>
        <taxon>Bacilli</taxon>
        <taxon>Bacillales</taxon>
        <taxon>Bacillaceae</taxon>
        <taxon>Aquibacillus</taxon>
    </lineage>
</organism>
<dbReference type="Pfam" id="PF01979">
    <property type="entry name" value="Amidohydro_1"/>
    <property type="match status" value="1"/>
</dbReference>
<comment type="catalytic activity">
    <reaction evidence="5 6">
        <text>adenine + H2O + H(+) = hypoxanthine + NH4(+)</text>
        <dbReference type="Rhea" id="RHEA:23688"/>
        <dbReference type="ChEBI" id="CHEBI:15377"/>
        <dbReference type="ChEBI" id="CHEBI:15378"/>
        <dbReference type="ChEBI" id="CHEBI:16708"/>
        <dbReference type="ChEBI" id="CHEBI:17368"/>
        <dbReference type="ChEBI" id="CHEBI:28938"/>
        <dbReference type="EC" id="3.5.4.2"/>
    </reaction>
</comment>
<dbReference type="EMBL" id="WJNG01000015">
    <property type="protein sequence ID" value="MRH44221.1"/>
    <property type="molecule type" value="Genomic_DNA"/>
</dbReference>
<dbReference type="NCBIfam" id="TIGR01178">
    <property type="entry name" value="ade"/>
    <property type="match status" value="1"/>
</dbReference>
<dbReference type="Pfam" id="PF13382">
    <property type="entry name" value="Adenine_deam_C"/>
    <property type="match status" value="1"/>
</dbReference>
<dbReference type="InterPro" id="IPR032466">
    <property type="entry name" value="Metal_Hydrolase"/>
</dbReference>